<sequence>MTESEGGDEIRGQEGVEDRAESSEEVMWPLTFVQRLKLYEREQEVQRPYVVAYGEAYPGGLVDASKLSVDSGGDPSGSDAPAKSLEKGSQTRPSNRGPVNRGRMLNTEATNSLSESSIQSNAKSIAPESESTCHTSDIAFPERTFASNAAAERNTELRGNSVHESPRPQAMSFMLEDGNMAVIKWSGSCWGSGSWRQIWLTRYQKFANELISRLPDMQNHCILEFRHKAPHKVDILPLDDRNCVKKAAKSYALVFDNSYGYLEHRDIVGGSKHCVARLRSRTREGARNFHEQSPDGEWHRATLSPQSPFYNVAYGISEEWENSPNGSDTESSPIDSAAHDTTTLKVPEHSYAEKATKDNETTRQEVESSLKLSVEEHASLAATYDRLVSEHDRLFAERRELWSRQAENLRHVAKILRASMENSTASMSDADGVVAAIKAAVAAIMQGPDMQIAARGYLELKKCNLQRQLLETLLDELKRLGYSSERPGGKDKSQQNTVSAQAAQAPTPRRRMSRELAQAQESAMKNAKLTVSSPKSRRTRAEDEVADAGEDRTSLVKYHVSKTGEDRTSLVSYHIDSKHMTKEITYPGIEKDVARQAHRRRQAREVYIQNLAREAHRGRLERGPGRSSVKQATKERKDGTAFQAKSVT</sequence>
<dbReference type="Proteomes" id="UP001320706">
    <property type="component" value="Unassembled WGS sequence"/>
</dbReference>
<keyword evidence="2" id="KW-1185">Reference proteome</keyword>
<proteinExistence type="predicted"/>
<comment type="caution">
    <text evidence="1">The sequence shown here is derived from an EMBL/GenBank/DDBJ whole genome shotgun (WGS) entry which is preliminary data.</text>
</comment>
<evidence type="ECO:0000313" key="1">
    <source>
        <dbReference type="EMBL" id="KAK8213317.1"/>
    </source>
</evidence>
<protein>
    <submittedName>
        <fullName evidence="1">Uncharacterized protein</fullName>
    </submittedName>
</protein>
<evidence type="ECO:0000313" key="2">
    <source>
        <dbReference type="Proteomes" id="UP001320706"/>
    </source>
</evidence>
<accession>A0ACC3SGE6</accession>
<gene>
    <name evidence="1" type="ORF">M8818_002616</name>
</gene>
<name>A0ACC3SGE6_9PEZI</name>
<organism evidence="1 2">
    <name type="scientific">Zalaria obscura</name>
    <dbReference type="NCBI Taxonomy" id="2024903"/>
    <lineage>
        <taxon>Eukaryota</taxon>
        <taxon>Fungi</taxon>
        <taxon>Dikarya</taxon>
        <taxon>Ascomycota</taxon>
        <taxon>Pezizomycotina</taxon>
        <taxon>Dothideomycetes</taxon>
        <taxon>Dothideomycetidae</taxon>
        <taxon>Dothideales</taxon>
        <taxon>Zalariaceae</taxon>
        <taxon>Zalaria</taxon>
    </lineage>
</organism>
<reference evidence="1" key="1">
    <citation type="submission" date="2024-02" db="EMBL/GenBank/DDBJ databases">
        <title>Metagenome Assembled Genome of Zalaria obscura JY119.</title>
        <authorList>
            <person name="Vighnesh L."/>
            <person name="Jagadeeshwari U."/>
            <person name="Venkata Ramana C."/>
            <person name="Sasikala C."/>
        </authorList>
    </citation>
    <scope>NUCLEOTIDE SEQUENCE</scope>
    <source>
        <strain evidence="1">JY119</strain>
    </source>
</reference>
<dbReference type="EMBL" id="JAMKPW020000011">
    <property type="protein sequence ID" value="KAK8213317.1"/>
    <property type="molecule type" value="Genomic_DNA"/>
</dbReference>